<evidence type="ECO:0000256" key="1">
    <source>
        <dbReference type="ARBA" id="ARBA00004123"/>
    </source>
</evidence>
<comment type="caution">
    <text evidence="8">The sequence shown here is derived from an EMBL/GenBank/DDBJ whole genome shotgun (WGS) entry which is preliminary data.</text>
</comment>
<comment type="subcellular location">
    <subcellularLocation>
        <location evidence="1">Nucleus</location>
    </subcellularLocation>
</comment>
<evidence type="ECO:0000259" key="7">
    <source>
        <dbReference type="PROSITE" id="PS51369"/>
    </source>
</evidence>
<dbReference type="GO" id="GO:0005634">
    <property type="term" value="C:nucleus"/>
    <property type="evidence" value="ECO:0007669"/>
    <property type="project" value="UniProtKB-SubCell"/>
</dbReference>
<dbReference type="GO" id="GO:0003700">
    <property type="term" value="F:DNA-binding transcription factor activity"/>
    <property type="evidence" value="ECO:0007669"/>
    <property type="project" value="InterPro"/>
</dbReference>
<sequence length="350" mass="39330">MNNQREKYVEAKKEGEDNNNPLDNNKQISRLSTTSSSRQWGGFKNPRIVRVSRAFGGKDRHSKVCTIRGLRDRRIRLSVPTAIQLYDLQDRLGLNQPSKVVDWLLDATKDEIDKLPPLQLPPGGFFPQDYSSSSLLANRSQVFGSHPFERRNNLTSSSKANQENLENYEGYVSHHHHQLSAQNFFPLGNQTSSLQGLLNNNDGLSYNSNYLHWEPPNLSLSQFGNHPFDSQVNNTTSNNSSSALQPSSLSSHHQLYFCPSIPTVPSMISPTYPPPFMNLSSSSMENEQSRQMMINNFQLSSSSSSHVPNSLMPTTLHLINSPMKAFGFNVSPFKVSPGQENDDYQQNKKG</sequence>
<reference evidence="8 9" key="1">
    <citation type="submission" date="2024-01" db="EMBL/GenBank/DDBJ databases">
        <title>The complete chloroplast genome sequence of Lithospermum erythrorhizon: insights into the phylogenetic relationship among Boraginaceae species and the maternal lineages of purple gromwells.</title>
        <authorList>
            <person name="Okada T."/>
            <person name="Watanabe K."/>
        </authorList>
    </citation>
    <scope>NUCLEOTIDE SEQUENCE [LARGE SCALE GENOMIC DNA]</scope>
</reference>
<keyword evidence="4" id="KW-0804">Transcription</keyword>
<protein>
    <submittedName>
        <fullName evidence="8">DNA-binding transcription factor</fullName>
    </submittedName>
</protein>
<dbReference type="Proteomes" id="UP001454036">
    <property type="component" value="Unassembled WGS sequence"/>
</dbReference>
<dbReference type="Pfam" id="PF03634">
    <property type="entry name" value="TCP"/>
    <property type="match status" value="1"/>
</dbReference>
<dbReference type="PANTHER" id="PTHR31072">
    <property type="entry name" value="TRANSCRIPTION FACTOR TCP4-RELATED"/>
    <property type="match status" value="1"/>
</dbReference>
<keyword evidence="2" id="KW-0805">Transcription regulation</keyword>
<evidence type="ECO:0000256" key="6">
    <source>
        <dbReference type="SAM" id="MobiDB-lite"/>
    </source>
</evidence>
<dbReference type="AlphaFoldDB" id="A0AAV3RAY6"/>
<gene>
    <name evidence="8" type="ORF">LIER_41288</name>
</gene>
<evidence type="ECO:0000256" key="2">
    <source>
        <dbReference type="ARBA" id="ARBA00023015"/>
    </source>
</evidence>
<dbReference type="PROSITE" id="PS51369">
    <property type="entry name" value="TCP"/>
    <property type="match status" value="1"/>
</dbReference>
<feature type="compositionally biased region" description="Low complexity" evidence="6">
    <location>
        <begin position="233"/>
        <end position="246"/>
    </location>
</feature>
<evidence type="ECO:0000256" key="3">
    <source>
        <dbReference type="ARBA" id="ARBA00023125"/>
    </source>
</evidence>
<feature type="region of interest" description="Disordered" evidence="6">
    <location>
        <begin position="1"/>
        <end position="39"/>
    </location>
</feature>
<dbReference type="EMBL" id="BAABME010025447">
    <property type="protein sequence ID" value="GAA0172157.1"/>
    <property type="molecule type" value="Genomic_DNA"/>
</dbReference>
<feature type="domain" description="TCP" evidence="7">
    <location>
        <begin position="57"/>
        <end position="115"/>
    </location>
</feature>
<feature type="compositionally biased region" description="Polar residues" evidence="6">
    <location>
        <begin position="222"/>
        <end position="232"/>
    </location>
</feature>
<name>A0AAV3RAY6_LITER</name>
<keyword evidence="3 8" id="KW-0238">DNA-binding</keyword>
<organism evidence="8 9">
    <name type="scientific">Lithospermum erythrorhizon</name>
    <name type="common">Purple gromwell</name>
    <name type="synonym">Lithospermum officinale var. erythrorhizon</name>
    <dbReference type="NCBI Taxonomy" id="34254"/>
    <lineage>
        <taxon>Eukaryota</taxon>
        <taxon>Viridiplantae</taxon>
        <taxon>Streptophyta</taxon>
        <taxon>Embryophyta</taxon>
        <taxon>Tracheophyta</taxon>
        <taxon>Spermatophyta</taxon>
        <taxon>Magnoliopsida</taxon>
        <taxon>eudicotyledons</taxon>
        <taxon>Gunneridae</taxon>
        <taxon>Pentapetalae</taxon>
        <taxon>asterids</taxon>
        <taxon>lamiids</taxon>
        <taxon>Boraginales</taxon>
        <taxon>Boraginaceae</taxon>
        <taxon>Boraginoideae</taxon>
        <taxon>Lithospermeae</taxon>
        <taxon>Lithospermum</taxon>
    </lineage>
</organism>
<evidence type="ECO:0000256" key="4">
    <source>
        <dbReference type="ARBA" id="ARBA00023163"/>
    </source>
</evidence>
<dbReference type="InterPro" id="IPR017887">
    <property type="entry name" value="TF_TCP_subgr"/>
</dbReference>
<keyword evidence="5" id="KW-0539">Nucleus</keyword>
<evidence type="ECO:0000313" key="8">
    <source>
        <dbReference type="EMBL" id="GAA0172157.1"/>
    </source>
</evidence>
<dbReference type="PANTHER" id="PTHR31072:SF252">
    <property type="entry name" value="TRANSCRIPTION FACTOR TCP17"/>
    <property type="match status" value="1"/>
</dbReference>
<proteinExistence type="predicted"/>
<feature type="compositionally biased region" description="Basic and acidic residues" evidence="6">
    <location>
        <begin position="1"/>
        <end position="16"/>
    </location>
</feature>
<keyword evidence="9" id="KW-1185">Reference proteome</keyword>
<evidence type="ECO:0000313" key="9">
    <source>
        <dbReference type="Proteomes" id="UP001454036"/>
    </source>
</evidence>
<evidence type="ECO:0000256" key="5">
    <source>
        <dbReference type="ARBA" id="ARBA00023242"/>
    </source>
</evidence>
<feature type="compositionally biased region" description="Polar residues" evidence="6">
    <location>
        <begin position="18"/>
        <end position="39"/>
    </location>
</feature>
<dbReference type="GO" id="GO:0043565">
    <property type="term" value="F:sequence-specific DNA binding"/>
    <property type="evidence" value="ECO:0007669"/>
    <property type="project" value="TreeGrafter"/>
</dbReference>
<accession>A0AAV3RAY6</accession>
<feature type="region of interest" description="Disordered" evidence="6">
    <location>
        <begin position="222"/>
        <end position="246"/>
    </location>
</feature>
<dbReference type="InterPro" id="IPR005333">
    <property type="entry name" value="Transcription_factor_TCP"/>
</dbReference>